<feature type="compositionally biased region" description="Low complexity" evidence="1">
    <location>
        <begin position="77"/>
        <end position="87"/>
    </location>
</feature>
<dbReference type="PANTHER" id="PTHR31110">
    <property type="entry name" value="PESTICIDAL CRYSTAL CRY8BA PROTEIN"/>
    <property type="match status" value="1"/>
</dbReference>
<feature type="compositionally biased region" description="Low complexity" evidence="1">
    <location>
        <begin position="150"/>
        <end position="160"/>
    </location>
</feature>
<name>A0ABP1FTN9_9CHLO</name>
<keyword evidence="3" id="KW-1185">Reference proteome</keyword>
<sequence length="1177" mass="127603">MAGQDEPVRNPWAGEHEADPVVTIRSRITTNENYQAARVSSPHAAAATRRFLAVNTSTSRAAGEALAVCMNRLNQSAASHPASPSRALHTARKEQQPMAAPLRADAPTPMPLFSAGAATPFNAPAAPVFSGNTGPSAFLGGQEGSSAAEPTLRPTTRPTPGKANRALDHLHSGSESPGGWHIPAAPGQGGNGAAKMGRREAWARFLAYDAAVQLCIMASRKGVAAAGSFLDNFCTALRRAMNLEGLLLNPAPPGGDPCGATLWWDDSENAALPAVGFGPVLRREEGVRCKVHRLQCSAVYKPLLARAGGDLPHPLLFVSLRPARWTGEASWTPITDDGRGGASEPVDLSQDDKDDDIVVELHTDVGQVAKAVVKIADIWAIASDGPVLEPRPLQVERQRWCLFRCRRPPANEDIWGKKWVTLTDHAGTRYGHVQLSAWTSSTEKTVIAAADAPDALPELSNEASGGAASKGFQQITGWQIYDLILEAALEAQQCGPRRLQVTDPWEWLLSEFAETYGIRDTYAKLAHLRWVVRKENVSLTSYCFSLLEKDLEQLKRVQAVGSLLPMEVKLLERIELACEEQLAATFENYGSLSEDSPSGLAENGAPTPEQPAPALRPAVGLCKVLKDVLSPSDHIWFQERFQEAAIKRYGRLQAACNEAVNADNVRRNRRTTTMAEAPRAMPAHRGGPLGDTAPANDHGGSAEAELAYARLEALCQAVKVELQQDLHIHDAAVLPNFVNLPKIAAAEYGRMLIMDLTHALELYPPPQPTRAAVDLLVTVGKHQEYLVTHGLLPPHDHPGSLDALKVFGKHVHRWIETSQAGLCMRCQQIEASGYATAMLADHAKEGRTFVAPLVDEMLQRIAAEVARYERVITYWPVFGPALEGAVCASLRETTASVTRQCGLAQVRLDGRPGGKHDERSSPNRWRWNAALAATGPGRLTVLPHEAVLLNSVRRLLSVVPQTEHTISTWASGTAAQAASPHSASESPGRGRDADMRLPDSPEMGAQFAQLVKELRSEYGGAVQACAFRISQGVTTQANASLKQILEQHGITGTPTLLQQLTGPMLERVEEVVLGLTRLLDARVYVALGRGLWDFTAKDVYDYVESLQEDRHNKGAWKGRQNAAAALDVVDNFYSALLSSTLQHDIQDKDLDLPLHSDRTHRLLEPNTAAINMSYTVF</sequence>
<feature type="region of interest" description="Disordered" evidence="1">
    <location>
        <begin position="77"/>
        <end position="96"/>
    </location>
</feature>
<feature type="region of interest" description="Disordered" evidence="1">
    <location>
        <begin position="970"/>
        <end position="999"/>
    </location>
</feature>
<protein>
    <submittedName>
        <fullName evidence="2">G5751 protein</fullName>
    </submittedName>
</protein>
<gene>
    <name evidence="2" type="primary">g5751</name>
    <name evidence="2" type="ORF">VP750_LOCUS4924</name>
</gene>
<feature type="compositionally biased region" description="Basic and acidic residues" evidence="1">
    <location>
        <begin position="988"/>
        <end position="999"/>
    </location>
</feature>
<organism evidence="2 3">
    <name type="scientific">Coccomyxa viridis</name>
    <dbReference type="NCBI Taxonomy" id="1274662"/>
    <lineage>
        <taxon>Eukaryota</taxon>
        <taxon>Viridiplantae</taxon>
        <taxon>Chlorophyta</taxon>
        <taxon>core chlorophytes</taxon>
        <taxon>Trebouxiophyceae</taxon>
        <taxon>Trebouxiophyceae incertae sedis</taxon>
        <taxon>Coccomyxaceae</taxon>
        <taxon>Coccomyxa</taxon>
    </lineage>
</organism>
<evidence type="ECO:0000313" key="3">
    <source>
        <dbReference type="Proteomes" id="UP001497392"/>
    </source>
</evidence>
<dbReference type="Proteomes" id="UP001497392">
    <property type="component" value="Unassembled WGS sequence"/>
</dbReference>
<feature type="region of interest" description="Disordered" evidence="1">
    <location>
        <begin position="139"/>
        <end position="193"/>
    </location>
</feature>
<dbReference type="EMBL" id="CAXHTA020000008">
    <property type="protein sequence ID" value="CAL5223265.1"/>
    <property type="molecule type" value="Genomic_DNA"/>
</dbReference>
<reference evidence="2 3" key="1">
    <citation type="submission" date="2024-06" db="EMBL/GenBank/DDBJ databases">
        <authorList>
            <person name="Kraege A."/>
            <person name="Thomma B."/>
        </authorList>
    </citation>
    <scope>NUCLEOTIDE SEQUENCE [LARGE SCALE GENOMIC DNA]</scope>
</reference>
<evidence type="ECO:0000256" key="1">
    <source>
        <dbReference type="SAM" id="MobiDB-lite"/>
    </source>
</evidence>
<feature type="compositionally biased region" description="Polar residues" evidence="1">
    <location>
        <begin position="970"/>
        <end position="985"/>
    </location>
</feature>
<proteinExistence type="predicted"/>
<accession>A0ABP1FTN9</accession>
<evidence type="ECO:0000313" key="2">
    <source>
        <dbReference type="EMBL" id="CAL5223265.1"/>
    </source>
</evidence>
<dbReference type="PANTHER" id="PTHR31110:SF2">
    <property type="entry name" value="PESTICIDAL CRYSTAL CRY8BA PROTEIN"/>
    <property type="match status" value="1"/>
</dbReference>
<comment type="caution">
    <text evidence="2">The sequence shown here is derived from an EMBL/GenBank/DDBJ whole genome shotgun (WGS) entry which is preliminary data.</text>
</comment>